<sequence>MNLFKNLNISPFKHLLLVTSVLGGSFHYANAEVKLESQVKIADNALHFDGGDIDRQNLSTQQLQEDSKYHFKFGASISAYGDAVKVYKNYVFMTWYRGGKDDRHVMLSRLNTNTGVVKTIEFPHRHTGFQGKWWIGESHNTIGLAVSPKNGTIHMVYDMHAYTNTSHGGVFKDDYFRYSYSVPGAAEVADEDFTLENVFVPDTSNVSQGPDDYKHLVMTRDIADKGNFAALTYPKFYETKEGDLIHYMRWGGNNNGAYYYNSYDADSDKWNKFVPFSHRNQKSHGLDHNWGLYGFMKYINGKLHVGFQKRSSDNTDKFVYQNGIYYAYLDDPANNVWRDHAGKQITWPLVDAEEIKVFEPGDLVETEGTSANGAGTPPGKVYIVGGFDFTLTDQGDLHFVHQVKDLENNVTIKAHTYKPAGATEFITETGFAGGKLYNAGNDLYIIGLDGGKPYVEKALGGTNNFERIYHADANPDGINFQRGVVNIKDGKAYYYMMEQATGTARPIYLQVIDLDLEGQANAPKVTFPESAKEVAEGYEKLSLGLKAEAIEGRTVESVALYIDGELVRVDDSDPYLFGHGSKPHETGAMGWTDAHSPNPNPFAPGVYTFRAVVTDSEGAKGYATMSLTVKSNGPTITLPYTEKTVDEGYEQLGVTVTPEPIDGRTIESVTLYINDELVRKDTNSPYNWGHKHQAHETGAMGWISCDQDPEPSPCHQPNPNPLTAGEHEFKFVAVDSEGDSSEAAFTLKVIGAPHPPIVTWPQSVYEVTEGYEKFSLSIPASSPVEGRTIKSVTLYRNGELVRKDTRAPWNWGHSFAPYEFGAMGWLDRHTPNPNPLGVGEHTFTAVAEDNTGLVGEHFAMTFIVKPIPGPTVSLEQFDGELEEGYKALTLMNTVDVTDANVGITSVELYVNGAFTREQFEAPYIWGGEFYESELLGLSAGRHEFKVIATDSNGKTGEDKLYITVNEAAMFGDLDKDGDVDRNDVRAFSSAVRTGGITDMRYDFNADGEINSRDVRGVALLCTRSGCATE</sequence>
<organism evidence="1 2">
    <name type="scientific">Paraglaciecola algarum</name>
    <dbReference type="NCBI Taxonomy" id="3050085"/>
    <lineage>
        <taxon>Bacteria</taxon>
        <taxon>Pseudomonadati</taxon>
        <taxon>Pseudomonadota</taxon>
        <taxon>Gammaproteobacteria</taxon>
        <taxon>Alteromonadales</taxon>
        <taxon>Alteromonadaceae</taxon>
        <taxon>Paraglaciecola</taxon>
    </lineage>
</organism>
<dbReference type="InterPro" id="IPR036439">
    <property type="entry name" value="Dockerin_dom_sf"/>
</dbReference>
<name>A0ABS9D797_9ALTE</name>
<dbReference type="InterPro" id="IPR013783">
    <property type="entry name" value="Ig-like_fold"/>
</dbReference>
<dbReference type="RefSeq" id="WP_235312883.1">
    <property type="nucleotide sequence ID" value="NZ_JAKGAS010000006.1"/>
</dbReference>
<accession>A0ABS9D797</accession>
<comment type="caution">
    <text evidence="1">The sequence shown here is derived from an EMBL/GenBank/DDBJ whole genome shotgun (WGS) entry which is preliminary data.</text>
</comment>
<dbReference type="Gene3D" id="2.60.40.10">
    <property type="entry name" value="Immunoglobulins"/>
    <property type="match status" value="4"/>
</dbReference>
<evidence type="ECO:0000313" key="2">
    <source>
        <dbReference type="Proteomes" id="UP001521137"/>
    </source>
</evidence>
<dbReference type="EMBL" id="JAKGAS010000006">
    <property type="protein sequence ID" value="MCF2948843.1"/>
    <property type="molecule type" value="Genomic_DNA"/>
</dbReference>
<dbReference type="PROSITE" id="PS00018">
    <property type="entry name" value="EF_HAND_1"/>
    <property type="match status" value="2"/>
</dbReference>
<dbReference type="Pfam" id="PF15892">
    <property type="entry name" value="BNR_4"/>
    <property type="match status" value="1"/>
</dbReference>
<dbReference type="Proteomes" id="UP001521137">
    <property type="component" value="Unassembled WGS sequence"/>
</dbReference>
<dbReference type="Gene3D" id="1.10.1330.10">
    <property type="entry name" value="Dockerin domain"/>
    <property type="match status" value="1"/>
</dbReference>
<evidence type="ECO:0000313" key="1">
    <source>
        <dbReference type="EMBL" id="MCF2948843.1"/>
    </source>
</evidence>
<proteinExistence type="predicted"/>
<gene>
    <name evidence="1" type="ORF">L0668_12050</name>
</gene>
<dbReference type="InterPro" id="IPR018247">
    <property type="entry name" value="EF_Hand_1_Ca_BS"/>
</dbReference>
<keyword evidence="2" id="KW-1185">Reference proteome</keyword>
<protein>
    <submittedName>
        <fullName evidence="1">BNR-4 repeat-containing protein</fullName>
    </submittedName>
</protein>
<reference evidence="1 2" key="1">
    <citation type="submission" date="2022-01" db="EMBL/GenBank/DDBJ databases">
        <title>Paraglaciecola sp. G1-23.</title>
        <authorList>
            <person name="Jin M.S."/>
            <person name="Han D.M."/>
            <person name="Kim H.M."/>
            <person name="Jeon C.O."/>
        </authorList>
    </citation>
    <scope>NUCLEOTIDE SEQUENCE [LARGE SCALE GENOMIC DNA]</scope>
    <source>
        <strain evidence="1 2">G1-23</strain>
    </source>
</reference>